<feature type="transmembrane region" description="Helical" evidence="10">
    <location>
        <begin position="300"/>
        <end position="323"/>
    </location>
</feature>
<accession>A0A5R9G3F8</accession>
<feature type="transmembrane region" description="Helical" evidence="10">
    <location>
        <begin position="7"/>
        <end position="30"/>
    </location>
</feature>
<evidence type="ECO:0000256" key="3">
    <source>
        <dbReference type="ARBA" id="ARBA00022553"/>
    </source>
</evidence>
<dbReference type="PANTHER" id="PTHR34220:SF7">
    <property type="entry name" value="SENSOR HISTIDINE KINASE YPDA"/>
    <property type="match status" value="1"/>
</dbReference>
<keyword evidence="4" id="KW-0808">Transferase</keyword>
<dbReference type="AlphaFoldDB" id="A0A5R9G3F8"/>
<dbReference type="OrthoDB" id="9776552at2"/>
<reference evidence="12 13" key="1">
    <citation type="submission" date="2019-05" db="EMBL/GenBank/DDBJ databases">
        <authorList>
            <person name="Narsing Rao M.P."/>
            <person name="Li W.J."/>
        </authorList>
    </citation>
    <scope>NUCLEOTIDE SEQUENCE [LARGE SCALE GENOMIC DNA]</scope>
    <source>
        <strain evidence="12 13">SYSU_K30003</strain>
    </source>
</reference>
<keyword evidence="6 12" id="KW-0418">Kinase</keyword>
<organism evidence="12 13">
    <name type="scientific">Paenibacillus antri</name>
    <dbReference type="NCBI Taxonomy" id="2582848"/>
    <lineage>
        <taxon>Bacteria</taxon>
        <taxon>Bacillati</taxon>
        <taxon>Bacillota</taxon>
        <taxon>Bacilli</taxon>
        <taxon>Bacillales</taxon>
        <taxon>Paenibacillaceae</taxon>
        <taxon>Paenibacillus</taxon>
    </lineage>
</organism>
<dbReference type="InterPro" id="IPR003660">
    <property type="entry name" value="HAMP_dom"/>
</dbReference>
<dbReference type="Gene3D" id="3.30.565.10">
    <property type="entry name" value="Histidine kinase-like ATPase, C-terminal domain"/>
    <property type="match status" value="1"/>
</dbReference>
<dbReference type="EMBL" id="VCIW01000031">
    <property type="protein sequence ID" value="TLS48660.1"/>
    <property type="molecule type" value="Genomic_DNA"/>
</dbReference>
<sequence length="609" mass="69209">MSLRVKLFTAFFAFIIVPLVLLGILAYYFVADTIEKKYSQQAEITLRALSQNIDFVFREMDKVTDSTIASTAVQDALSSPVYSSEDVDAIKYLELNETQRNFRELLVNHPSVSYAFMYNLDNGRIVRIYSKESFSALPFEEFRLQPIYDAVVDRGGLPKWVGPYEHPQLTGYEPVFTQIRVVKDIGTLRNEGMLLVQIKNSAIEGVFRYFSFNEDVYDTRYYLVNADGLVLYDSSGARNGSALAAFADDRQGGGAAAYRSDRLDFEGVDSVVSSIRLKDEDWRLLSVTPWTSLSSEITMYLRWIAGIMAVSLVSALLFLAVFINRIAKTIVRIVRFMRFVERGDLALRVDEKGDDELALLSRGLNSLIARVNELLGRVKREQERKTKAEMRVLQAQIKPHFLFNTLESINALAVQNEGRKVSQMVLRLANMLRISFQDREEIPIRREIEHLKSYLDIQRYRFADRFEYDIEAPEELMEFLIQKLTLQPLVENCIQHAFDGLDRPGRIRVTIAEENDRIAITVEDDGVGMANETLARFAYMAAEEAEAAAASAEEYVVNPERRGLGLRSVADRIRIQYGRRYGLFVCSGVGQGAVIKCYIPKYGPGEGRA</sequence>
<dbReference type="Pfam" id="PF06580">
    <property type="entry name" value="His_kinase"/>
    <property type="match status" value="1"/>
</dbReference>
<keyword evidence="13" id="KW-1185">Reference proteome</keyword>
<dbReference type="SUPFAM" id="SSF55874">
    <property type="entry name" value="ATPase domain of HSP90 chaperone/DNA topoisomerase II/histidine kinase"/>
    <property type="match status" value="1"/>
</dbReference>
<evidence type="ECO:0000256" key="2">
    <source>
        <dbReference type="ARBA" id="ARBA00022475"/>
    </source>
</evidence>
<protein>
    <submittedName>
        <fullName evidence="12">Sensor histidine kinase</fullName>
    </submittedName>
</protein>
<dbReference type="RefSeq" id="WP_138197930.1">
    <property type="nucleotide sequence ID" value="NZ_VCIW01000031.1"/>
</dbReference>
<dbReference type="GO" id="GO:0005886">
    <property type="term" value="C:plasma membrane"/>
    <property type="evidence" value="ECO:0007669"/>
    <property type="project" value="UniProtKB-SubCell"/>
</dbReference>
<evidence type="ECO:0000256" key="9">
    <source>
        <dbReference type="SAM" id="Coils"/>
    </source>
</evidence>
<dbReference type="PANTHER" id="PTHR34220">
    <property type="entry name" value="SENSOR HISTIDINE KINASE YPDA"/>
    <property type="match status" value="1"/>
</dbReference>
<dbReference type="Pfam" id="PF02518">
    <property type="entry name" value="HATPase_c"/>
    <property type="match status" value="1"/>
</dbReference>
<dbReference type="InterPro" id="IPR050640">
    <property type="entry name" value="Bact_2-comp_sensor_kinase"/>
</dbReference>
<dbReference type="InterPro" id="IPR003594">
    <property type="entry name" value="HATPase_dom"/>
</dbReference>
<gene>
    <name evidence="12" type="ORF">FE782_29440</name>
</gene>
<feature type="domain" description="HAMP" evidence="11">
    <location>
        <begin position="324"/>
        <end position="376"/>
    </location>
</feature>
<evidence type="ECO:0000313" key="13">
    <source>
        <dbReference type="Proteomes" id="UP000309676"/>
    </source>
</evidence>
<feature type="coiled-coil region" evidence="9">
    <location>
        <begin position="364"/>
        <end position="398"/>
    </location>
</feature>
<dbReference type="SMART" id="SM00304">
    <property type="entry name" value="HAMP"/>
    <property type="match status" value="1"/>
</dbReference>
<dbReference type="Gene3D" id="6.10.340.10">
    <property type="match status" value="1"/>
</dbReference>
<comment type="caution">
    <text evidence="12">The sequence shown here is derived from an EMBL/GenBank/DDBJ whole genome shotgun (WGS) entry which is preliminary data.</text>
</comment>
<dbReference type="CDD" id="cd06225">
    <property type="entry name" value="HAMP"/>
    <property type="match status" value="1"/>
</dbReference>
<keyword evidence="3" id="KW-0597">Phosphoprotein</keyword>
<evidence type="ECO:0000313" key="12">
    <source>
        <dbReference type="EMBL" id="TLS48660.1"/>
    </source>
</evidence>
<keyword evidence="7 10" id="KW-1133">Transmembrane helix</keyword>
<evidence type="ECO:0000256" key="4">
    <source>
        <dbReference type="ARBA" id="ARBA00022679"/>
    </source>
</evidence>
<dbReference type="PROSITE" id="PS50885">
    <property type="entry name" value="HAMP"/>
    <property type="match status" value="1"/>
</dbReference>
<evidence type="ECO:0000256" key="10">
    <source>
        <dbReference type="SAM" id="Phobius"/>
    </source>
</evidence>
<keyword evidence="5 10" id="KW-0812">Transmembrane</keyword>
<dbReference type="Pfam" id="PF02743">
    <property type="entry name" value="dCache_1"/>
    <property type="match status" value="1"/>
</dbReference>
<name>A0A5R9G3F8_9BACL</name>
<evidence type="ECO:0000256" key="1">
    <source>
        <dbReference type="ARBA" id="ARBA00004651"/>
    </source>
</evidence>
<dbReference type="InterPro" id="IPR010559">
    <property type="entry name" value="Sig_transdc_His_kin_internal"/>
</dbReference>
<keyword evidence="2" id="KW-1003">Cell membrane</keyword>
<keyword evidence="9" id="KW-0175">Coiled coil</keyword>
<evidence type="ECO:0000256" key="6">
    <source>
        <dbReference type="ARBA" id="ARBA00022777"/>
    </source>
</evidence>
<evidence type="ECO:0000256" key="7">
    <source>
        <dbReference type="ARBA" id="ARBA00022989"/>
    </source>
</evidence>
<dbReference type="GO" id="GO:0000155">
    <property type="term" value="F:phosphorelay sensor kinase activity"/>
    <property type="evidence" value="ECO:0007669"/>
    <property type="project" value="InterPro"/>
</dbReference>
<evidence type="ECO:0000256" key="5">
    <source>
        <dbReference type="ARBA" id="ARBA00022692"/>
    </source>
</evidence>
<evidence type="ECO:0000256" key="8">
    <source>
        <dbReference type="ARBA" id="ARBA00023136"/>
    </source>
</evidence>
<dbReference type="InterPro" id="IPR033479">
    <property type="entry name" value="dCache_1"/>
</dbReference>
<keyword evidence="8 10" id="KW-0472">Membrane</keyword>
<dbReference type="SUPFAM" id="SSF158472">
    <property type="entry name" value="HAMP domain-like"/>
    <property type="match status" value="1"/>
</dbReference>
<evidence type="ECO:0000259" key="11">
    <source>
        <dbReference type="PROSITE" id="PS50885"/>
    </source>
</evidence>
<dbReference type="Proteomes" id="UP000309676">
    <property type="component" value="Unassembled WGS sequence"/>
</dbReference>
<comment type="subcellular location">
    <subcellularLocation>
        <location evidence="1">Cell membrane</location>
        <topology evidence="1">Multi-pass membrane protein</topology>
    </subcellularLocation>
</comment>
<proteinExistence type="predicted"/>
<dbReference type="InterPro" id="IPR036890">
    <property type="entry name" value="HATPase_C_sf"/>
</dbReference>